<evidence type="ECO:0000259" key="13">
    <source>
        <dbReference type="PROSITE" id="PS51722"/>
    </source>
</evidence>
<feature type="region of interest" description="Disordered" evidence="12">
    <location>
        <begin position="327"/>
        <end position="352"/>
    </location>
</feature>
<evidence type="ECO:0000256" key="4">
    <source>
        <dbReference type="ARBA" id="ARBA00022741"/>
    </source>
</evidence>
<dbReference type="PANTHER" id="PTHR23115">
    <property type="entry name" value="TRANSLATION FACTOR"/>
    <property type="match status" value="1"/>
</dbReference>
<keyword evidence="16" id="KW-1185">Reference proteome</keyword>
<evidence type="ECO:0000313" key="15">
    <source>
        <dbReference type="EMBL" id="GES81978.1"/>
    </source>
</evidence>
<keyword evidence="8" id="KW-0342">GTP-binding</keyword>
<dbReference type="GO" id="GO:0003924">
    <property type="term" value="F:GTPase activity"/>
    <property type="evidence" value="ECO:0007669"/>
    <property type="project" value="InterPro"/>
</dbReference>
<dbReference type="PRINTS" id="PR00315">
    <property type="entry name" value="ELONGATNFCT"/>
</dbReference>
<dbReference type="EMBL" id="BLAL01000059">
    <property type="protein sequence ID" value="GES81978.1"/>
    <property type="molecule type" value="Genomic_DNA"/>
</dbReference>
<evidence type="ECO:0000256" key="12">
    <source>
        <dbReference type="SAM" id="MobiDB-lite"/>
    </source>
</evidence>
<keyword evidence="4" id="KW-0547">Nucleotide-binding</keyword>
<feature type="region of interest" description="Disordered" evidence="12">
    <location>
        <begin position="458"/>
        <end position="495"/>
    </location>
</feature>
<gene>
    <name evidence="15" type="ORF">RCL2_000920900</name>
    <name evidence="14" type="ORF">RclHR1_20200002</name>
</gene>
<proteinExistence type="inferred from homology"/>
<dbReference type="FunFam" id="2.40.30.10:FF:000070">
    <property type="entry name" value="Translation elongation factor EF-1 subunit"/>
    <property type="match status" value="1"/>
</dbReference>
<dbReference type="Gene3D" id="3.40.50.300">
    <property type="entry name" value="P-loop containing nucleotide triphosphate hydrolases"/>
    <property type="match status" value="1"/>
</dbReference>
<dbReference type="GO" id="GO:0006417">
    <property type="term" value="P:regulation of translation"/>
    <property type="evidence" value="ECO:0007669"/>
    <property type="project" value="UniProtKB-KW"/>
</dbReference>
<feature type="compositionally biased region" description="Low complexity" evidence="12">
    <location>
        <begin position="470"/>
        <end position="481"/>
    </location>
</feature>
<dbReference type="GO" id="GO:1990533">
    <property type="term" value="C:Dom34-Hbs1 complex"/>
    <property type="evidence" value="ECO:0007669"/>
    <property type="project" value="UniProtKB-ARBA"/>
</dbReference>
<comment type="catalytic activity">
    <reaction evidence="9">
        <text>GTP + H2O = GDP + phosphate + H(+)</text>
        <dbReference type="Rhea" id="RHEA:19669"/>
        <dbReference type="ChEBI" id="CHEBI:15377"/>
        <dbReference type="ChEBI" id="CHEBI:15378"/>
        <dbReference type="ChEBI" id="CHEBI:37565"/>
        <dbReference type="ChEBI" id="CHEBI:43474"/>
        <dbReference type="ChEBI" id="CHEBI:58189"/>
    </reaction>
    <physiologicalReaction direction="left-to-right" evidence="9">
        <dbReference type="Rhea" id="RHEA:19670"/>
    </physiologicalReaction>
</comment>
<dbReference type="FunFam" id="2.40.30.10:FF:000020">
    <property type="entry name" value="Translation elongation factor EF-1"/>
    <property type="match status" value="1"/>
</dbReference>
<comment type="subcellular location">
    <subcellularLocation>
        <location evidence="1">Cytoplasm</location>
    </subcellularLocation>
</comment>
<evidence type="ECO:0000256" key="7">
    <source>
        <dbReference type="ARBA" id="ARBA00022917"/>
    </source>
</evidence>
<dbReference type="Proteomes" id="UP000615446">
    <property type="component" value="Unassembled WGS sequence"/>
</dbReference>
<evidence type="ECO:0000256" key="5">
    <source>
        <dbReference type="ARBA" id="ARBA00022801"/>
    </source>
</evidence>
<accession>A0A2Z6RJK0</accession>
<dbReference type="GO" id="GO:0005829">
    <property type="term" value="C:cytosol"/>
    <property type="evidence" value="ECO:0007669"/>
    <property type="project" value="GOC"/>
</dbReference>
<evidence type="ECO:0000256" key="6">
    <source>
        <dbReference type="ARBA" id="ARBA00022845"/>
    </source>
</evidence>
<evidence type="ECO:0000313" key="14">
    <source>
        <dbReference type="EMBL" id="GBB92546.1"/>
    </source>
</evidence>
<dbReference type="OrthoDB" id="342024at2759"/>
<dbReference type="InterPro" id="IPR054696">
    <property type="entry name" value="GTP-eEF1A_C"/>
</dbReference>
<dbReference type="PROSITE" id="PS51722">
    <property type="entry name" value="G_TR_2"/>
    <property type="match status" value="1"/>
</dbReference>
<evidence type="ECO:0000256" key="2">
    <source>
        <dbReference type="ARBA" id="ARBA00007249"/>
    </source>
</evidence>
<dbReference type="InterPro" id="IPR009000">
    <property type="entry name" value="Transl_B-barrel_sf"/>
</dbReference>
<evidence type="ECO:0000256" key="1">
    <source>
        <dbReference type="ARBA" id="ARBA00004496"/>
    </source>
</evidence>
<dbReference type="Pfam" id="PF08938">
    <property type="entry name" value="HBS1_N"/>
    <property type="match status" value="1"/>
</dbReference>
<dbReference type="SUPFAM" id="SSF52540">
    <property type="entry name" value="P-loop containing nucleoside triphosphate hydrolases"/>
    <property type="match status" value="1"/>
</dbReference>
<evidence type="ECO:0000256" key="10">
    <source>
        <dbReference type="ARBA" id="ARBA00063537"/>
    </source>
</evidence>
<keyword evidence="3" id="KW-0963">Cytoplasm</keyword>
<reference evidence="15" key="2">
    <citation type="submission" date="2019-10" db="EMBL/GenBank/DDBJ databases">
        <title>Conservation and host-specific expression of non-tandemly repeated heterogenous ribosome RNA gene in arbuscular mycorrhizal fungi.</title>
        <authorList>
            <person name="Maeda T."/>
            <person name="Kobayashi Y."/>
            <person name="Nakagawa T."/>
            <person name="Ezawa T."/>
            <person name="Yamaguchi K."/>
            <person name="Bino T."/>
            <person name="Nishimoto Y."/>
            <person name="Shigenobu S."/>
            <person name="Kawaguchi M."/>
        </authorList>
    </citation>
    <scope>NUCLEOTIDE SEQUENCE</scope>
    <source>
        <strain evidence="15">HR1</strain>
    </source>
</reference>
<dbReference type="Proteomes" id="UP000247702">
    <property type="component" value="Unassembled WGS sequence"/>
</dbReference>
<keyword evidence="7" id="KW-0648">Protein biosynthesis</keyword>
<dbReference type="CDD" id="cd16267">
    <property type="entry name" value="HBS1-like_II"/>
    <property type="match status" value="1"/>
</dbReference>
<dbReference type="InterPro" id="IPR004161">
    <property type="entry name" value="EFTu-like_2"/>
</dbReference>
<dbReference type="Pfam" id="PF00009">
    <property type="entry name" value="GTP_EFTU"/>
    <property type="match status" value="1"/>
</dbReference>
<protein>
    <recommendedName>
        <fullName evidence="11">Elongation factor 1 alpha-like protein</fullName>
    </recommendedName>
</protein>
<comment type="caution">
    <text evidence="14">The sequence shown here is derived from an EMBL/GenBank/DDBJ whole genome shotgun (WGS) entry which is preliminary data.</text>
</comment>
<dbReference type="Pfam" id="PF03144">
    <property type="entry name" value="GTP_EFTU_D2"/>
    <property type="match status" value="1"/>
</dbReference>
<feature type="compositionally biased region" description="Polar residues" evidence="12">
    <location>
        <begin position="329"/>
        <end position="352"/>
    </location>
</feature>
<dbReference type="GO" id="GO:0002184">
    <property type="term" value="P:cytoplasmic translational termination"/>
    <property type="evidence" value="ECO:0007669"/>
    <property type="project" value="UniProtKB-ARBA"/>
</dbReference>
<dbReference type="Pfam" id="PF22594">
    <property type="entry name" value="GTP-eEF1A_C"/>
    <property type="match status" value="1"/>
</dbReference>
<dbReference type="STRING" id="94130.A0A2Z6RJK0"/>
<reference evidence="14 16" key="1">
    <citation type="submission" date="2017-11" db="EMBL/GenBank/DDBJ databases">
        <title>The genome of Rhizophagus clarus HR1 reveals common genetic basis of auxotrophy among arbuscular mycorrhizal fungi.</title>
        <authorList>
            <person name="Kobayashi Y."/>
        </authorList>
    </citation>
    <scope>NUCLEOTIDE SEQUENCE [LARGE SCALE GENOMIC DNA]</scope>
    <source>
        <strain evidence="14 16">HR1</strain>
    </source>
</reference>
<organism evidence="14 16">
    <name type="scientific">Rhizophagus clarus</name>
    <dbReference type="NCBI Taxonomy" id="94130"/>
    <lineage>
        <taxon>Eukaryota</taxon>
        <taxon>Fungi</taxon>
        <taxon>Fungi incertae sedis</taxon>
        <taxon>Mucoromycota</taxon>
        <taxon>Glomeromycotina</taxon>
        <taxon>Glomeromycetes</taxon>
        <taxon>Glomerales</taxon>
        <taxon>Glomeraceae</taxon>
        <taxon>Rhizophagus</taxon>
    </lineage>
</organism>
<dbReference type="AlphaFoldDB" id="A0A2Z6RJK0"/>
<dbReference type="FunFam" id="3.40.50.300:FF:000204">
    <property type="entry name" value="Translation elongation factor Tu"/>
    <property type="match status" value="1"/>
</dbReference>
<feature type="compositionally biased region" description="Polar residues" evidence="12">
    <location>
        <begin position="205"/>
        <end position="224"/>
    </location>
</feature>
<evidence type="ECO:0000256" key="8">
    <source>
        <dbReference type="ARBA" id="ARBA00023134"/>
    </source>
</evidence>
<dbReference type="SUPFAM" id="SSF50465">
    <property type="entry name" value="EF-Tu/eEF-1alpha/eIF2-gamma C-terminal domain"/>
    <property type="match status" value="1"/>
</dbReference>
<dbReference type="EMBL" id="BEXD01001137">
    <property type="protein sequence ID" value="GBB92546.1"/>
    <property type="molecule type" value="Genomic_DNA"/>
</dbReference>
<evidence type="ECO:0000256" key="9">
    <source>
        <dbReference type="ARBA" id="ARBA00049117"/>
    </source>
</evidence>
<name>A0A2Z6RJK0_9GLOM</name>
<comment type="subunit">
    <text evidence="10">Component of the Dom34-Hbs1 complex, also named Pelota-HBS1L complex, composed of dom34 and hbs1.</text>
</comment>
<dbReference type="InterPro" id="IPR009001">
    <property type="entry name" value="Transl_elong_EF1A/Init_IF2_C"/>
</dbReference>
<dbReference type="CDD" id="cd01883">
    <property type="entry name" value="EF1_alpha"/>
    <property type="match status" value="1"/>
</dbReference>
<dbReference type="GO" id="GO:0005525">
    <property type="term" value="F:GTP binding"/>
    <property type="evidence" value="ECO:0007669"/>
    <property type="project" value="UniProtKB-KW"/>
</dbReference>
<dbReference type="InterPro" id="IPR027417">
    <property type="entry name" value="P-loop_NTPase"/>
</dbReference>
<keyword evidence="6" id="KW-0810">Translation regulation</keyword>
<dbReference type="Gene3D" id="2.40.30.10">
    <property type="entry name" value="Translation factors"/>
    <property type="match status" value="2"/>
</dbReference>
<dbReference type="InterPro" id="IPR000795">
    <property type="entry name" value="T_Tr_GTP-bd_dom"/>
</dbReference>
<comment type="similarity">
    <text evidence="2">Belongs to the TRAFAC class translation factor GTPase superfamily. Classic translation factor GTPase family. EF-Tu/EF-1A subfamily.</text>
</comment>
<sequence length="991" mass="109689">MSRHRAIRSLNAADILAESESYDYDYDDYEYDENYEMTPEDKAQMDKGKVLVRNVIGQVEGISDKDIENALWNYYYNTEDAITYLLDEIHKSKTHKKIVSQKKLDSNKPIPAKKDLLSNVDHGKRYPSPVVFDANQRNPESHHLIENKAFTNCVSPNDIWLGHNVKWSSLTPNNLMFAENSIHKMQKNLHYGGLLGGADSEKPKSSQSKLSGLHSQLDSTSGMISTRTTNERRRSSDNQLYIGETSFSNPEKRSSELSLSSLAQLSVKQSIRPSLSSIATLESSKSQTNSSFQLNNQAPSLSSLAQKSISRSPGRVSLTRLASKKLDNRSSLQKTMTPIISNQSKTFSPDTNSFRDSISLSLSSQMLNKVSQPIMNDQTSEIAQSLVEKEFVQNTNQLLLNPHIAPPSIFATFIFEQLQDNLVPSNDLITFELNTTGSNNNEFAFNTPSPDDIALKARSQRGTDKVKQDASSTSSTASTSSPILKATQKSESKEKQPAIFLLEETNNVEILYDNMETLNLDSENTNTKKVVTKSPPKASPKHKRINVLEEYKKRNDDKAALNLVVVGHVDAGKSTLMGHFLYLLGEVDEKTMKRHEKGSSKIGKSSFAYAWVLDETHEERARGITIDVAITKFETEHRRFTLLDAPGHRDFIPNMISGAAQADVAILVIDSTIGEFEAGFESNGQTKEHSLLIRSLGVQQLVVAINKLDVVGWSQDRFNEIITKLNPFLNQAGFKKDKVIYIPCSGLTGENLLKRSQNILEWYSGPTLFQQIDKFEPPTRLLDKPFRLSVSDFFKGGIGSSGMGGITVAGKIEAGTIQVGDNVLVIPGGEKGVVKGLEINDESSKWAAAGDSILMTLTGLDILQLKVGSILCSVSHPVPVSSHILAQIVVFDVKVPITKGFPVILYRQSLNEPATITKLVTILDKSTGEIIKKNPRCLPKTSTATVEIKLTNRPVPFETYKENKELGRIMLRKGGETIAAGIITNIILYDS</sequence>
<dbReference type="CDD" id="cd04093">
    <property type="entry name" value="HBS1_C_III"/>
    <property type="match status" value="1"/>
</dbReference>
<evidence type="ECO:0000256" key="3">
    <source>
        <dbReference type="ARBA" id="ARBA00022490"/>
    </source>
</evidence>
<dbReference type="SUPFAM" id="SSF50447">
    <property type="entry name" value="Translation proteins"/>
    <property type="match status" value="1"/>
</dbReference>
<dbReference type="InterPro" id="IPR050100">
    <property type="entry name" value="TRAFAC_GTPase_members"/>
</dbReference>
<keyword evidence="5" id="KW-0378">Hydrolase</keyword>
<feature type="domain" description="Tr-type G" evidence="13">
    <location>
        <begin position="558"/>
        <end position="782"/>
    </location>
</feature>
<dbReference type="InterPro" id="IPR015033">
    <property type="entry name" value="HBS1-like_N"/>
</dbReference>
<feature type="region of interest" description="Disordered" evidence="12">
    <location>
        <begin position="194"/>
        <end position="254"/>
    </location>
</feature>
<evidence type="ECO:0000256" key="11">
    <source>
        <dbReference type="ARBA" id="ARBA00074866"/>
    </source>
</evidence>
<evidence type="ECO:0000313" key="16">
    <source>
        <dbReference type="Proteomes" id="UP000247702"/>
    </source>
</evidence>